<dbReference type="EMBL" id="JAWRVI010000032">
    <property type="protein sequence ID" value="KAK4087375.1"/>
    <property type="molecule type" value="Genomic_DNA"/>
</dbReference>
<sequence length="176" mass="20315">MCERFEYYEQCRFCHRKRLLRRTPPRPCYFINTRYPNNPDAHIGECPDGIKLRLSVDASRAMPILRPGTGSGKATTSLIEPHVVTHCRIPESTANPTPQKILERYDQCPTCHRKWPSVGWPHPEACDMVLAKYGRAWGSFMGLCGKLNTRQIITTQLCGYCSYRIRTEEARRRSGR</sequence>
<protein>
    <submittedName>
        <fullName evidence="1">Uncharacterized protein</fullName>
    </submittedName>
</protein>
<evidence type="ECO:0000313" key="1">
    <source>
        <dbReference type="EMBL" id="KAK4087375.1"/>
    </source>
</evidence>
<comment type="caution">
    <text evidence="1">The sequence shown here is derived from an EMBL/GenBank/DDBJ whole genome shotgun (WGS) entry which is preliminary data.</text>
</comment>
<accession>A0ABR0BTR9</accession>
<name>A0ABR0BTR9_PURLI</name>
<dbReference type="Proteomes" id="UP001287286">
    <property type="component" value="Unassembled WGS sequence"/>
</dbReference>
<gene>
    <name evidence="1" type="ORF">Purlil1_8223</name>
</gene>
<evidence type="ECO:0000313" key="2">
    <source>
        <dbReference type="Proteomes" id="UP001287286"/>
    </source>
</evidence>
<keyword evidence="2" id="KW-1185">Reference proteome</keyword>
<proteinExistence type="predicted"/>
<reference evidence="1 2" key="1">
    <citation type="journal article" date="2024" name="Microbiol. Resour. Announc.">
        <title>Genome annotations for the ascomycete fungi Trichoderma harzianum, Trichoderma aggressivum, and Purpureocillium lilacinum.</title>
        <authorList>
            <person name="Beijen E.P.W."/>
            <person name="Ohm R.A."/>
        </authorList>
    </citation>
    <scope>NUCLEOTIDE SEQUENCE [LARGE SCALE GENOMIC DNA]</scope>
    <source>
        <strain evidence="1 2">CBS 150709</strain>
    </source>
</reference>
<organism evidence="1 2">
    <name type="scientific">Purpureocillium lilacinum</name>
    <name type="common">Paecilomyces lilacinus</name>
    <dbReference type="NCBI Taxonomy" id="33203"/>
    <lineage>
        <taxon>Eukaryota</taxon>
        <taxon>Fungi</taxon>
        <taxon>Dikarya</taxon>
        <taxon>Ascomycota</taxon>
        <taxon>Pezizomycotina</taxon>
        <taxon>Sordariomycetes</taxon>
        <taxon>Hypocreomycetidae</taxon>
        <taxon>Hypocreales</taxon>
        <taxon>Ophiocordycipitaceae</taxon>
        <taxon>Purpureocillium</taxon>
    </lineage>
</organism>